<evidence type="ECO:0000313" key="3">
    <source>
        <dbReference type="Proteomes" id="UP000606396"/>
    </source>
</evidence>
<proteinExistence type="predicted"/>
<sequence>MKWVTRRQIRVNRLATAWLIQRFVDREAEFVFVEPDQVAEFQQSHHAIGFDAPGAKYAHDKGITSFEQIIQDNALSDVALAELAEIVHAADIPGAIDQRAEASGLRAISHGFPLVTGNDYETLEKAFFIYDSLYAYLKALQENQLK</sequence>
<organism evidence="2 3">
    <name type="scientific">Nostoc punctiforme FACHB-252</name>
    <dbReference type="NCBI Taxonomy" id="1357509"/>
    <lineage>
        <taxon>Bacteria</taxon>
        <taxon>Bacillati</taxon>
        <taxon>Cyanobacteriota</taxon>
        <taxon>Cyanophyceae</taxon>
        <taxon>Nostocales</taxon>
        <taxon>Nostocaceae</taxon>
        <taxon>Nostoc</taxon>
    </lineage>
</organism>
<keyword evidence="3" id="KW-1185">Reference proteome</keyword>
<dbReference type="Pfam" id="PF09828">
    <property type="entry name" value="ChrB_C"/>
    <property type="match status" value="1"/>
</dbReference>
<evidence type="ECO:0000259" key="1">
    <source>
        <dbReference type="Pfam" id="PF09828"/>
    </source>
</evidence>
<evidence type="ECO:0000313" key="2">
    <source>
        <dbReference type="EMBL" id="MBD2610391.1"/>
    </source>
</evidence>
<dbReference type="RefSeq" id="WP_190948380.1">
    <property type="nucleotide sequence ID" value="NZ_JACJTC010000002.1"/>
</dbReference>
<dbReference type="Proteomes" id="UP000606396">
    <property type="component" value="Unassembled WGS sequence"/>
</dbReference>
<dbReference type="EMBL" id="JACJTC010000002">
    <property type="protein sequence ID" value="MBD2610391.1"/>
    <property type="molecule type" value="Genomic_DNA"/>
</dbReference>
<dbReference type="InterPro" id="IPR018634">
    <property type="entry name" value="ChrB_C"/>
</dbReference>
<protein>
    <submittedName>
        <fullName evidence="2">Chromate resistance protein</fullName>
    </submittedName>
</protein>
<comment type="caution">
    <text evidence="2">The sequence shown here is derived from an EMBL/GenBank/DDBJ whole genome shotgun (WGS) entry which is preliminary data.</text>
</comment>
<gene>
    <name evidence="2" type="ORF">H6G94_03730</name>
</gene>
<accession>A0ABR8H3I0</accession>
<name>A0ABR8H3I0_NOSPU</name>
<reference evidence="2 3" key="1">
    <citation type="journal article" date="2020" name="ISME J.">
        <title>Comparative genomics reveals insights into cyanobacterial evolution and habitat adaptation.</title>
        <authorList>
            <person name="Chen M.Y."/>
            <person name="Teng W.K."/>
            <person name="Zhao L."/>
            <person name="Hu C.X."/>
            <person name="Zhou Y.K."/>
            <person name="Han B.P."/>
            <person name="Song L.R."/>
            <person name="Shu W.S."/>
        </authorList>
    </citation>
    <scope>NUCLEOTIDE SEQUENCE [LARGE SCALE GENOMIC DNA]</scope>
    <source>
        <strain evidence="2 3">FACHB-252</strain>
    </source>
</reference>
<feature type="domain" description="ChrB C-terminal" evidence="1">
    <location>
        <begin position="3"/>
        <end position="136"/>
    </location>
</feature>